<protein>
    <submittedName>
        <fullName evidence="3">Uncharacterized protein</fullName>
    </submittedName>
</protein>
<evidence type="ECO:0000313" key="2">
    <source>
        <dbReference type="Proteomes" id="UP000887574"/>
    </source>
</evidence>
<reference evidence="3" key="1">
    <citation type="submission" date="2022-11" db="UniProtKB">
        <authorList>
            <consortium name="WormBaseParasite"/>
        </authorList>
    </citation>
    <scope>IDENTIFICATION</scope>
</reference>
<dbReference type="AlphaFoldDB" id="A0A915EJK0"/>
<accession>A0A915EJK0</accession>
<sequence>MARRKVKWPSVHKLDAMYSAVNEFNEESTSFVMESSVSNCAPTNLLSMPTTIDVCSADDEYQTTTIPVESTEQEVLLTATEPIYMVCALRAKTGIEEVEELVENSEQGERWIVGCDDSSDTPALLSSSMNNEEEEEVEEEDRANLRSIMMDRQQEQPGSVSSAESNSKMVGKGIHLLKNGDLCSASTSTTLASCSSISQHPQQQYSVGSDHMHILSPPASNERIESGFFSSVGAPSSSMAGIYPAGAQQQLPSSMSWFGTPMLMHDSLSIIYPTPPTPMQQFSPQNVIVNAHLMAMEGGVLGAGNFSGQHFIQNLEDFCGSPPLEQFRQLQLTIDSTTSNDCSTRKGIAVEEVAVVKTFLESESFSGNLLEEGTDVEEKLNVLTSNKHHLGNTALEQLDNLKKALLNRANRQKIDQVPSYKQISDNQRQAASREKRLNKLTGNWLWPWRNQS</sequence>
<dbReference type="Proteomes" id="UP000887574">
    <property type="component" value="Unplaced"/>
</dbReference>
<keyword evidence="2" id="KW-1185">Reference proteome</keyword>
<dbReference type="WBParaSite" id="jg7392">
    <property type="protein sequence ID" value="jg7392"/>
    <property type="gene ID" value="jg7392"/>
</dbReference>
<name>A0A915EJK0_9BILA</name>
<proteinExistence type="predicted"/>
<evidence type="ECO:0000256" key="1">
    <source>
        <dbReference type="SAM" id="MobiDB-lite"/>
    </source>
</evidence>
<feature type="region of interest" description="Disordered" evidence="1">
    <location>
        <begin position="122"/>
        <end position="142"/>
    </location>
</feature>
<feature type="compositionally biased region" description="Acidic residues" evidence="1">
    <location>
        <begin position="131"/>
        <end position="141"/>
    </location>
</feature>
<organism evidence="2 3">
    <name type="scientific">Ditylenchus dipsaci</name>
    <dbReference type="NCBI Taxonomy" id="166011"/>
    <lineage>
        <taxon>Eukaryota</taxon>
        <taxon>Metazoa</taxon>
        <taxon>Ecdysozoa</taxon>
        <taxon>Nematoda</taxon>
        <taxon>Chromadorea</taxon>
        <taxon>Rhabditida</taxon>
        <taxon>Tylenchina</taxon>
        <taxon>Tylenchomorpha</taxon>
        <taxon>Sphaerularioidea</taxon>
        <taxon>Anguinidae</taxon>
        <taxon>Anguininae</taxon>
        <taxon>Ditylenchus</taxon>
    </lineage>
</organism>
<evidence type="ECO:0000313" key="3">
    <source>
        <dbReference type="WBParaSite" id="jg7392"/>
    </source>
</evidence>